<dbReference type="Gene3D" id="3.50.50.60">
    <property type="entry name" value="FAD/NAD(P)-binding domain"/>
    <property type="match status" value="1"/>
</dbReference>
<dbReference type="Proteomes" id="UP001207930">
    <property type="component" value="Unassembled WGS sequence"/>
</dbReference>
<dbReference type="PIRSF" id="PIRSF011396">
    <property type="entry name" value="Trp_halogenase"/>
    <property type="match status" value="1"/>
</dbReference>
<comment type="caution">
    <text evidence="1">The sequence shown here is derived from an EMBL/GenBank/DDBJ whole genome shotgun (WGS) entry which is preliminary data.</text>
</comment>
<sequence length="507" mass="56320">MVSFSESEGSAPAAIRSVLVLGGGSAGLLAALTLKRLMPALEVTLVRSSEIGVIGVGEGTTAVFPAHFFDTLGISKEEFYQEAQPTWKQGIRFLWGPREEFFYDFEFQYDQQFPGTRKATGFFAAGDCANLSQAGALMGQGKAFTTGPLNRPVIKGQYAFHIENHRLVTCLESIAARSGVTIEDDTLDRAEVADGKVTALHFKKGGTRTADLYVDASGFRSELIGKALDEPFKSFSGGLFCDRAVIAGWERTDEPILPYTTAETMDHGWCWQIEHETFINRGYVYGSDFVSDDEAKAELLAKNPKITAEPRIVKFRSGRYERNWVGNVVAVGNASGFVEPLEATALAQIIYEARWLVESLHVTGGSPDEAMKASYNRIVGVAWDEIRDFLAFHYKFNTRLSTPFWTHCREHTSLGNYEELYRLYREVGPSPALLVHAVPNRPNIYGVEGFLAMLVGMQVPYERVHLAAMEEREAFDRHRQKLSGVARGGVSVREALDAIRKPGWQWT</sequence>
<evidence type="ECO:0000313" key="2">
    <source>
        <dbReference type="Proteomes" id="UP001207930"/>
    </source>
</evidence>
<dbReference type="InterPro" id="IPR033856">
    <property type="entry name" value="Trp_halogen"/>
</dbReference>
<gene>
    <name evidence="1" type="ORF">OKA04_04770</name>
</gene>
<dbReference type="Pfam" id="PF04820">
    <property type="entry name" value="Trp_halogenase"/>
    <property type="match status" value="1"/>
</dbReference>
<accession>A0ABT3FKF7</accession>
<proteinExistence type="predicted"/>
<dbReference type="EMBL" id="JAPDDS010000002">
    <property type="protein sequence ID" value="MCW1884030.1"/>
    <property type="molecule type" value="Genomic_DNA"/>
</dbReference>
<dbReference type="InterPro" id="IPR036188">
    <property type="entry name" value="FAD/NAD-bd_sf"/>
</dbReference>
<dbReference type="InterPro" id="IPR050816">
    <property type="entry name" value="Flavin-dep_Halogenase_NPB"/>
</dbReference>
<protein>
    <submittedName>
        <fullName evidence="1">Tryptophan 7-halogenase</fullName>
    </submittedName>
</protein>
<dbReference type="SUPFAM" id="SSF51905">
    <property type="entry name" value="FAD/NAD(P)-binding domain"/>
    <property type="match status" value="1"/>
</dbReference>
<keyword evidence="2" id="KW-1185">Reference proteome</keyword>
<dbReference type="PANTHER" id="PTHR43747">
    <property type="entry name" value="FAD-BINDING PROTEIN"/>
    <property type="match status" value="1"/>
</dbReference>
<name>A0ABT3FKF7_9BACT</name>
<dbReference type="InterPro" id="IPR006905">
    <property type="entry name" value="Flavin_halogenase"/>
</dbReference>
<dbReference type="PANTHER" id="PTHR43747:SF4">
    <property type="entry name" value="FLAVIN-DEPENDENT TRYPTOPHAN HALOGENASE"/>
    <property type="match status" value="1"/>
</dbReference>
<evidence type="ECO:0000313" key="1">
    <source>
        <dbReference type="EMBL" id="MCW1884030.1"/>
    </source>
</evidence>
<organism evidence="1 2">
    <name type="scientific">Luteolibacter flavescens</name>
    <dbReference type="NCBI Taxonomy" id="1859460"/>
    <lineage>
        <taxon>Bacteria</taxon>
        <taxon>Pseudomonadati</taxon>
        <taxon>Verrucomicrobiota</taxon>
        <taxon>Verrucomicrobiia</taxon>
        <taxon>Verrucomicrobiales</taxon>
        <taxon>Verrucomicrobiaceae</taxon>
        <taxon>Luteolibacter</taxon>
    </lineage>
</organism>
<reference evidence="1 2" key="1">
    <citation type="submission" date="2022-10" db="EMBL/GenBank/DDBJ databases">
        <title>Luteolibacter flavescens strain MCCC 1K03193, whole genome shotgun sequencing project.</title>
        <authorList>
            <person name="Zhao G."/>
            <person name="Shen L."/>
        </authorList>
    </citation>
    <scope>NUCLEOTIDE SEQUENCE [LARGE SCALE GENOMIC DNA]</scope>
    <source>
        <strain evidence="1 2">MCCC 1K03193</strain>
    </source>
</reference>